<dbReference type="InterPro" id="IPR000847">
    <property type="entry name" value="LysR_HTH_N"/>
</dbReference>
<reference evidence="6" key="1">
    <citation type="submission" date="2020-09" db="EMBL/GenBank/DDBJ databases">
        <title>Bosea spartocytisi sp. nov. a root nodule endophyte of Spartocytisus supranubius in the high mountain ecosystem fo the Teide National Park (Canary Islands, Spain).</title>
        <authorList>
            <person name="Pulido-Suarez L."/>
            <person name="Peix A."/>
            <person name="Igual J.M."/>
            <person name="Socas-Perez N."/>
            <person name="Velazquez E."/>
            <person name="Flores-Felix J.D."/>
            <person name="Leon-Barrios M."/>
        </authorList>
    </citation>
    <scope>NUCLEOTIDE SEQUENCE</scope>
    <source>
        <strain evidence="6">SSUT16</strain>
    </source>
</reference>
<evidence type="ECO:0000256" key="2">
    <source>
        <dbReference type="ARBA" id="ARBA00023015"/>
    </source>
</evidence>
<sequence length="297" mass="32271">MIGVSRRHMMNGHFDLAALGMLVAVAETGGFTAASARLGRTQSAISVRIQDLESQLGHKLLERSRRGVTPTDAGERLIAHARRLLAVEREALADLGGETPTGRLRIGVPDDYMDAYLRPLIARFAVEHPKVELEVRCDISKRIEPALKAGELDLAVVTQDPQRPLGEMLRREPLIWVAARGHRPELQETLPLALFSEGCRARPRILAALNSAGRAYRLVFSCSHTSGVLSAVEGGFCVTAMTESAVPPSLRRLGPAEDLPPLFELTVGLIMAPHPGLAAQRFADALREEMSAFRLAA</sequence>
<keyword evidence="7" id="KW-1185">Reference proteome</keyword>
<keyword evidence="4" id="KW-0804">Transcription</keyword>
<dbReference type="Gene3D" id="1.10.10.10">
    <property type="entry name" value="Winged helix-like DNA-binding domain superfamily/Winged helix DNA-binding domain"/>
    <property type="match status" value="1"/>
</dbReference>
<evidence type="ECO:0000256" key="1">
    <source>
        <dbReference type="ARBA" id="ARBA00009437"/>
    </source>
</evidence>
<gene>
    <name evidence="6" type="ORF">IED13_10880</name>
</gene>
<dbReference type="PRINTS" id="PR00039">
    <property type="entry name" value="HTHLYSR"/>
</dbReference>
<evidence type="ECO:0000259" key="5">
    <source>
        <dbReference type="PROSITE" id="PS50931"/>
    </source>
</evidence>
<dbReference type="Proteomes" id="UP000619295">
    <property type="component" value="Unassembled WGS sequence"/>
</dbReference>
<dbReference type="SUPFAM" id="SSF46785">
    <property type="entry name" value="Winged helix' DNA-binding domain"/>
    <property type="match status" value="1"/>
</dbReference>
<evidence type="ECO:0000313" key="7">
    <source>
        <dbReference type="Proteomes" id="UP000619295"/>
    </source>
</evidence>
<dbReference type="InterPro" id="IPR005119">
    <property type="entry name" value="LysR_subst-bd"/>
</dbReference>
<evidence type="ECO:0000313" key="6">
    <source>
        <dbReference type="EMBL" id="MBD3846203.1"/>
    </source>
</evidence>
<dbReference type="InterPro" id="IPR036390">
    <property type="entry name" value="WH_DNA-bd_sf"/>
</dbReference>
<dbReference type="Gene3D" id="3.40.190.10">
    <property type="entry name" value="Periplasmic binding protein-like II"/>
    <property type="match status" value="2"/>
</dbReference>
<keyword evidence="2" id="KW-0805">Transcription regulation</keyword>
<dbReference type="GO" id="GO:0003700">
    <property type="term" value="F:DNA-binding transcription factor activity"/>
    <property type="evidence" value="ECO:0007669"/>
    <property type="project" value="InterPro"/>
</dbReference>
<proteinExistence type="inferred from homology"/>
<protein>
    <submittedName>
        <fullName evidence="6">LysR family transcriptional regulator</fullName>
    </submittedName>
</protein>
<dbReference type="Pfam" id="PF00126">
    <property type="entry name" value="HTH_1"/>
    <property type="match status" value="1"/>
</dbReference>
<dbReference type="SUPFAM" id="SSF53850">
    <property type="entry name" value="Periplasmic binding protein-like II"/>
    <property type="match status" value="1"/>
</dbReference>
<organism evidence="6 7">
    <name type="scientific">Bosea spartocytisi</name>
    <dbReference type="NCBI Taxonomy" id="2773451"/>
    <lineage>
        <taxon>Bacteria</taxon>
        <taxon>Pseudomonadati</taxon>
        <taxon>Pseudomonadota</taxon>
        <taxon>Alphaproteobacteria</taxon>
        <taxon>Hyphomicrobiales</taxon>
        <taxon>Boseaceae</taxon>
        <taxon>Bosea</taxon>
    </lineage>
</organism>
<dbReference type="EMBL" id="JACXWY010000005">
    <property type="protein sequence ID" value="MBD3846203.1"/>
    <property type="molecule type" value="Genomic_DNA"/>
</dbReference>
<comment type="caution">
    <text evidence="6">The sequence shown here is derived from an EMBL/GenBank/DDBJ whole genome shotgun (WGS) entry which is preliminary data.</text>
</comment>
<dbReference type="InterPro" id="IPR050176">
    <property type="entry name" value="LTTR"/>
</dbReference>
<dbReference type="InterPro" id="IPR036388">
    <property type="entry name" value="WH-like_DNA-bd_sf"/>
</dbReference>
<accession>A0A927E8A9</accession>
<evidence type="ECO:0000256" key="4">
    <source>
        <dbReference type="ARBA" id="ARBA00023163"/>
    </source>
</evidence>
<evidence type="ECO:0000256" key="3">
    <source>
        <dbReference type="ARBA" id="ARBA00023125"/>
    </source>
</evidence>
<dbReference type="AlphaFoldDB" id="A0A927E8A9"/>
<name>A0A927E8A9_9HYPH</name>
<dbReference type="Pfam" id="PF03466">
    <property type="entry name" value="LysR_substrate"/>
    <property type="match status" value="1"/>
</dbReference>
<dbReference type="PANTHER" id="PTHR30579:SF7">
    <property type="entry name" value="HTH-TYPE TRANSCRIPTIONAL REGULATOR LRHA-RELATED"/>
    <property type="match status" value="1"/>
</dbReference>
<feature type="domain" description="HTH lysR-type" evidence="5">
    <location>
        <begin position="14"/>
        <end position="71"/>
    </location>
</feature>
<dbReference type="GO" id="GO:0003677">
    <property type="term" value="F:DNA binding"/>
    <property type="evidence" value="ECO:0007669"/>
    <property type="project" value="UniProtKB-KW"/>
</dbReference>
<dbReference type="PANTHER" id="PTHR30579">
    <property type="entry name" value="TRANSCRIPTIONAL REGULATOR"/>
    <property type="match status" value="1"/>
</dbReference>
<dbReference type="FunFam" id="1.10.10.10:FF:000001">
    <property type="entry name" value="LysR family transcriptional regulator"/>
    <property type="match status" value="1"/>
</dbReference>
<dbReference type="PROSITE" id="PS50931">
    <property type="entry name" value="HTH_LYSR"/>
    <property type="match status" value="1"/>
</dbReference>
<comment type="similarity">
    <text evidence="1">Belongs to the LysR transcriptional regulatory family.</text>
</comment>
<keyword evidence="3" id="KW-0238">DNA-binding</keyword>